<sequence>MTDFTLVDPKGWEYDLHSVYSAYIGYFQMYNIPWSISRPTRAISLHKNFDLTGLLF</sequence>
<evidence type="ECO:0000313" key="2">
    <source>
        <dbReference type="Proteomes" id="UP000724874"/>
    </source>
</evidence>
<gene>
    <name evidence="1" type="ORF">CPB84DRAFT_1776133</name>
</gene>
<comment type="caution">
    <text evidence="1">The sequence shown here is derived from an EMBL/GenBank/DDBJ whole genome shotgun (WGS) entry which is preliminary data.</text>
</comment>
<reference evidence="1" key="1">
    <citation type="submission" date="2020-11" db="EMBL/GenBank/DDBJ databases">
        <authorList>
            <consortium name="DOE Joint Genome Institute"/>
            <person name="Ahrendt S."/>
            <person name="Riley R."/>
            <person name="Andreopoulos W."/>
            <person name="LaButti K."/>
            <person name="Pangilinan J."/>
            <person name="Ruiz-duenas F.J."/>
            <person name="Barrasa J.M."/>
            <person name="Sanchez-Garcia M."/>
            <person name="Camarero S."/>
            <person name="Miyauchi S."/>
            <person name="Serrano A."/>
            <person name="Linde D."/>
            <person name="Babiker R."/>
            <person name="Drula E."/>
            <person name="Ayuso-Fernandez I."/>
            <person name="Pacheco R."/>
            <person name="Padilla G."/>
            <person name="Ferreira P."/>
            <person name="Barriuso J."/>
            <person name="Kellner H."/>
            <person name="Castanera R."/>
            <person name="Alfaro M."/>
            <person name="Ramirez L."/>
            <person name="Pisabarro A.G."/>
            <person name="Kuo A."/>
            <person name="Tritt A."/>
            <person name="Lipzen A."/>
            <person name="He G."/>
            <person name="Yan M."/>
            <person name="Ng V."/>
            <person name="Cullen D."/>
            <person name="Martin F."/>
            <person name="Rosso M.-N."/>
            <person name="Henrissat B."/>
            <person name="Hibbett D."/>
            <person name="Martinez A.T."/>
            <person name="Grigoriev I.V."/>
        </authorList>
    </citation>
    <scope>NUCLEOTIDE SEQUENCE</scope>
    <source>
        <strain evidence="1">AH 44721</strain>
    </source>
</reference>
<accession>A0A9P5NS95</accession>
<evidence type="ECO:0000313" key="1">
    <source>
        <dbReference type="EMBL" id="KAF8902199.1"/>
    </source>
</evidence>
<dbReference type="AlphaFoldDB" id="A0A9P5NS95"/>
<protein>
    <submittedName>
        <fullName evidence="1">Uncharacterized protein</fullName>
    </submittedName>
</protein>
<keyword evidence="2" id="KW-1185">Reference proteome</keyword>
<dbReference type="EMBL" id="JADNYJ010000037">
    <property type="protein sequence ID" value="KAF8902199.1"/>
    <property type="molecule type" value="Genomic_DNA"/>
</dbReference>
<name>A0A9P5NS95_GYMJU</name>
<organism evidence="1 2">
    <name type="scientific">Gymnopilus junonius</name>
    <name type="common">Spectacular rustgill mushroom</name>
    <name type="synonym">Gymnopilus spectabilis subsp. junonius</name>
    <dbReference type="NCBI Taxonomy" id="109634"/>
    <lineage>
        <taxon>Eukaryota</taxon>
        <taxon>Fungi</taxon>
        <taxon>Dikarya</taxon>
        <taxon>Basidiomycota</taxon>
        <taxon>Agaricomycotina</taxon>
        <taxon>Agaricomycetes</taxon>
        <taxon>Agaricomycetidae</taxon>
        <taxon>Agaricales</taxon>
        <taxon>Agaricineae</taxon>
        <taxon>Hymenogastraceae</taxon>
        <taxon>Gymnopilus</taxon>
    </lineage>
</organism>
<dbReference type="OrthoDB" id="5953249at2759"/>
<proteinExistence type="predicted"/>
<dbReference type="Proteomes" id="UP000724874">
    <property type="component" value="Unassembled WGS sequence"/>
</dbReference>